<dbReference type="Pfam" id="PF07791">
    <property type="entry name" value="Imm11"/>
    <property type="match status" value="1"/>
</dbReference>
<organism evidence="2 3">
    <name type="scientific">Paenibacillus filicis</name>
    <dbReference type="NCBI Taxonomy" id="669464"/>
    <lineage>
        <taxon>Bacteria</taxon>
        <taxon>Bacillati</taxon>
        <taxon>Bacillota</taxon>
        <taxon>Bacilli</taxon>
        <taxon>Bacillales</taxon>
        <taxon>Paenibacillaceae</taxon>
        <taxon>Paenibacillus</taxon>
    </lineage>
</organism>
<proteinExistence type="predicted"/>
<evidence type="ECO:0000313" key="3">
    <source>
        <dbReference type="Proteomes" id="UP001469365"/>
    </source>
</evidence>
<protein>
    <submittedName>
        <fullName evidence="2">DUF1629 domain-containing protein</fullName>
    </submittedName>
</protein>
<comment type="caution">
    <text evidence="2">The sequence shown here is derived from an EMBL/GenBank/DDBJ whole genome shotgun (WGS) entry which is preliminary data.</text>
</comment>
<accession>A0ABU9DHB0</accession>
<feature type="domain" description="Immunity MXAN-0049 protein" evidence="1">
    <location>
        <begin position="87"/>
        <end position="169"/>
    </location>
</feature>
<reference evidence="2 3" key="1">
    <citation type="submission" date="2024-04" db="EMBL/GenBank/DDBJ databases">
        <title>draft genome sequnece of Paenibacillus filicis.</title>
        <authorList>
            <person name="Kim D.-U."/>
        </authorList>
    </citation>
    <scope>NUCLEOTIDE SEQUENCE [LARGE SCALE GENOMIC DNA]</scope>
    <source>
        <strain evidence="2 3">KACC14197</strain>
    </source>
</reference>
<dbReference type="RefSeq" id="WP_341414623.1">
    <property type="nucleotide sequence ID" value="NZ_JBBPCC010000003.1"/>
</dbReference>
<dbReference type="InterPro" id="IPR012433">
    <property type="entry name" value="Imm11"/>
</dbReference>
<evidence type="ECO:0000313" key="2">
    <source>
        <dbReference type="EMBL" id="MEK8127557.1"/>
    </source>
</evidence>
<evidence type="ECO:0000259" key="1">
    <source>
        <dbReference type="Pfam" id="PF07791"/>
    </source>
</evidence>
<sequence length="260" mass="30748">MKIYLWNDTDTTLILSESYSSYFHYFIGESLVNEWGRMKIEKISKRSKVYDNCNICSNPAISRRALDNLKHFIEKYAEVLPYELNESEYFAINVINVIDCIDYSTSGYVKDEQYNLIKEIYKYSFKLDMVSNVDIFKIPEFKKTRIFVSEKFKQAVEAAKLTGFQFIEVWDSEAVPLPPLEPLVFDGPSYNFKEAYRMVQEENQTLANDKWVMQMSKEELCLGRREANGTYTWILPIYLPPILLDMQWYVTDPYEINDKK</sequence>
<name>A0ABU9DHB0_9BACL</name>
<keyword evidence="3" id="KW-1185">Reference proteome</keyword>
<gene>
    <name evidence="2" type="ORF">WMW72_06470</name>
</gene>
<dbReference type="Proteomes" id="UP001469365">
    <property type="component" value="Unassembled WGS sequence"/>
</dbReference>
<dbReference type="EMBL" id="JBBPCC010000003">
    <property type="protein sequence ID" value="MEK8127557.1"/>
    <property type="molecule type" value="Genomic_DNA"/>
</dbReference>